<evidence type="ECO:0000313" key="3">
    <source>
        <dbReference type="Ensembl" id="ENSPNAP00000035720.2"/>
    </source>
</evidence>
<dbReference type="GO" id="GO:0003723">
    <property type="term" value="F:RNA binding"/>
    <property type="evidence" value="ECO:0007669"/>
    <property type="project" value="TreeGrafter"/>
</dbReference>
<feature type="region of interest" description="Disordered" evidence="1">
    <location>
        <begin position="106"/>
        <end position="224"/>
    </location>
</feature>
<feature type="compositionally biased region" description="Polar residues" evidence="1">
    <location>
        <begin position="302"/>
        <end position="311"/>
    </location>
</feature>
<reference evidence="3 4" key="1">
    <citation type="submission" date="2020-10" db="EMBL/GenBank/DDBJ databases">
        <title>Pygocentrus nattereri (red-bellied piranha) genome, fPygNat1, primary haplotype.</title>
        <authorList>
            <person name="Myers G."/>
            <person name="Meyer A."/>
            <person name="Karagic N."/>
            <person name="Pippel M."/>
            <person name="Winkler S."/>
            <person name="Tracey A."/>
            <person name="Wood J."/>
            <person name="Formenti G."/>
            <person name="Howe K."/>
            <person name="Fedrigo O."/>
            <person name="Jarvis E.D."/>
        </authorList>
    </citation>
    <scope>NUCLEOTIDE SEQUENCE [LARGE SCALE GENOMIC DNA]</scope>
</reference>
<dbReference type="STRING" id="42514.ENSPNAP00000035720"/>
<sequence length="397" mass="44883">MLVLLANTVLSVQTSLHCWKHALHLLHGVCFLFSSSTLRRWFCPSYETTARVFLPVLWSYCTVRPSHCSGAAQGCGGAAAERDGRTKQTATPDRHRARVSTVNLDMSTVRQKTEEQSQQGQEKSSADQAGLIMCEYERSEQRTAESTAESPPTLIGPDMDSMERPANPIHHILKHKTTSNMAKLQRGDPQLKSEKQVKFGREISESSEDEGPEEVAFEESKSVALKSAEEALRARRREKELLKEKRRKKQLFFQEQKKKSLLSEALLEEFDTVPQKKKKLSVEKEESKNEEKEENMQEIKSQKASRSLQGNCSVMRVKDKAADESLQQSAMDFIRSRLYGPGKDRTTNAELLSLEKKRGANQGAAVQFVNKKLGAEQKAKAEKCNKRFIRKQKLIPS</sequence>
<dbReference type="PANTHER" id="PTHR32337:SF2">
    <property type="entry name" value="NUCLEOLAR PROTEIN 7"/>
    <property type="match status" value="1"/>
</dbReference>
<evidence type="ECO:0000259" key="2">
    <source>
        <dbReference type="Pfam" id="PF08157"/>
    </source>
</evidence>
<dbReference type="Ensembl" id="ENSPNAT00000029142.2">
    <property type="protein sequence ID" value="ENSPNAP00000035720.2"/>
    <property type="gene ID" value="ENSPNAG00000025956.2"/>
</dbReference>
<feature type="compositionally biased region" description="Acidic residues" evidence="1">
    <location>
        <begin position="205"/>
        <end position="217"/>
    </location>
</feature>
<dbReference type="OMA" id="PVSYRVM"/>
<dbReference type="PANTHER" id="PTHR32337">
    <property type="entry name" value="NUCLEOLAR PROTEIN 7"/>
    <property type="match status" value="1"/>
</dbReference>
<organism evidence="3 4">
    <name type="scientific">Pygocentrus nattereri</name>
    <name type="common">Red-bellied piranha</name>
    <dbReference type="NCBI Taxonomy" id="42514"/>
    <lineage>
        <taxon>Eukaryota</taxon>
        <taxon>Metazoa</taxon>
        <taxon>Chordata</taxon>
        <taxon>Craniata</taxon>
        <taxon>Vertebrata</taxon>
        <taxon>Euteleostomi</taxon>
        <taxon>Actinopterygii</taxon>
        <taxon>Neopterygii</taxon>
        <taxon>Teleostei</taxon>
        <taxon>Ostariophysi</taxon>
        <taxon>Characiformes</taxon>
        <taxon>Characoidei</taxon>
        <taxon>Pygocentrus</taxon>
    </lineage>
</organism>
<accession>A0A3B4EIM1</accession>
<name>A0A3B4EIM1_PYGNA</name>
<feature type="compositionally biased region" description="Basic and acidic residues" evidence="1">
    <location>
        <begin position="280"/>
        <end position="301"/>
    </location>
</feature>
<feature type="region of interest" description="Disordered" evidence="1">
    <location>
        <begin position="274"/>
        <end position="311"/>
    </location>
</feature>
<dbReference type="GO" id="GO:0005730">
    <property type="term" value="C:nucleolus"/>
    <property type="evidence" value="ECO:0007669"/>
    <property type="project" value="TreeGrafter"/>
</dbReference>
<evidence type="ECO:0000313" key="4">
    <source>
        <dbReference type="Proteomes" id="UP001501920"/>
    </source>
</evidence>
<dbReference type="AlphaFoldDB" id="A0A3B4EIM1"/>
<keyword evidence="4" id="KW-1185">Reference proteome</keyword>
<feature type="domain" description="U3 small nucleolar RNA-associated protein NOL7 C-terminal" evidence="2">
    <location>
        <begin position="314"/>
        <end position="372"/>
    </location>
</feature>
<protein>
    <submittedName>
        <fullName evidence="3">Nucleolar protein 7</fullName>
    </submittedName>
</protein>
<dbReference type="InterPro" id="IPR012579">
    <property type="entry name" value="NOL7_C"/>
</dbReference>
<dbReference type="GeneTree" id="ENSGT00390000004118"/>
<reference evidence="3" key="3">
    <citation type="submission" date="2025-09" db="UniProtKB">
        <authorList>
            <consortium name="Ensembl"/>
        </authorList>
    </citation>
    <scope>IDENTIFICATION</scope>
</reference>
<feature type="compositionally biased region" description="Basic and acidic residues" evidence="1">
    <location>
        <begin position="185"/>
        <end position="204"/>
    </location>
</feature>
<proteinExistence type="predicted"/>
<dbReference type="Pfam" id="PF08157">
    <property type="entry name" value="NUC129"/>
    <property type="match status" value="1"/>
</dbReference>
<dbReference type="Proteomes" id="UP001501920">
    <property type="component" value="Chromosome 2"/>
</dbReference>
<evidence type="ECO:0000256" key="1">
    <source>
        <dbReference type="SAM" id="MobiDB-lite"/>
    </source>
</evidence>
<reference evidence="3" key="2">
    <citation type="submission" date="2025-08" db="UniProtKB">
        <authorList>
            <consortium name="Ensembl"/>
        </authorList>
    </citation>
    <scope>IDENTIFICATION</scope>
</reference>